<dbReference type="AlphaFoldDB" id="A0A8D9D4W6"/>
<dbReference type="EMBL" id="LS974622">
    <property type="protein sequence ID" value="CAG7869196.1"/>
    <property type="molecule type" value="Genomic_DNA"/>
</dbReference>
<evidence type="ECO:0000313" key="2">
    <source>
        <dbReference type="EMBL" id="CAG7869196.1"/>
    </source>
</evidence>
<evidence type="ECO:0000313" key="3">
    <source>
        <dbReference type="Proteomes" id="UP000694005"/>
    </source>
</evidence>
<feature type="compositionally biased region" description="Basic and acidic residues" evidence="1">
    <location>
        <begin position="21"/>
        <end position="33"/>
    </location>
</feature>
<dbReference type="Gramene" id="A06p14360.2_BraZ1">
    <property type="protein sequence ID" value="A06p14360.2_BraZ1.CDS"/>
    <property type="gene ID" value="A06g14360.2_BraZ1"/>
</dbReference>
<name>A0A8D9D4W6_BRACM</name>
<organism evidence="2 3">
    <name type="scientific">Brassica campestris</name>
    <name type="common">Field mustard</name>
    <dbReference type="NCBI Taxonomy" id="3711"/>
    <lineage>
        <taxon>Eukaryota</taxon>
        <taxon>Viridiplantae</taxon>
        <taxon>Streptophyta</taxon>
        <taxon>Embryophyta</taxon>
        <taxon>Tracheophyta</taxon>
        <taxon>Spermatophyta</taxon>
        <taxon>Magnoliopsida</taxon>
        <taxon>eudicotyledons</taxon>
        <taxon>Gunneridae</taxon>
        <taxon>Pentapetalae</taxon>
        <taxon>rosids</taxon>
        <taxon>malvids</taxon>
        <taxon>Brassicales</taxon>
        <taxon>Brassicaceae</taxon>
        <taxon>Brassiceae</taxon>
        <taxon>Brassica</taxon>
    </lineage>
</organism>
<accession>A0A8D9D4W6</accession>
<dbReference type="Proteomes" id="UP000694005">
    <property type="component" value="Chromosome A06"/>
</dbReference>
<feature type="region of interest" description="Disordered" evidence="1">
    <location>
        <begin position="1"/>
        <end position="52"/>
    </location>
</feature>
<sequence>MAMKSVQSSCESSTAQFSVRHAIDETVGKGKSEEETEDPTDQITSHLRNENITSVDDPLHDISKDWLYSEVSTEYRYHAPSEAGADILLDSLRMGTLTAAQNILLDGDLLSIHENNASRATIETFSSTSPFASSSMMDL</sequence>
<protein>
    <submittedName>
        <fullName evidence="2">Uncharacterized protein</fullName>
    </submittedName>
</protein>
<reference evidence="2 3" key="1">
    <citation type="submission" date="2021-07" db="EMBL/GenBank/DDBJ databases">
        <authorList>
            <consortium name="Genoscope - CEA"/>
            <person name="William W."/>
        </authorList>
    </citation>
    <scope>NUCLEOTIDE SEQUENCE [LARGE SCALE GENOMIC DNA]</scope>
</reference>
<evidence type="ECO:0000256" key="1">
    <source>
        <dbReference type="SAM" id="MobiDB-lite"/>
    </source>
</evidence>
<feature type="compositionally biased region" description="Polar residues" evidence="1">
    <location>
        <begin position="41"/>
        <end position="52"/>
    </location>
</feature>
<gene>
    <name evidence="2" type="ORF">BRAPAZ1V2_A06P14360.2</name>
</gene>
<feature type="compositionally biased region" description="Polar residues" evidence="1">
    <location>
        <begin position="1"/>
        <end position="17"/>
    </location>
</feature>
<proteinExistence type="predicted"/>